<gene>
    <name evidence="3" type="ORF">GCM10008906_13950</name>
</gene>
<dbReference type="Gene3D" id="2.60.120.10">
    <property type="entry name" value="Jelly Rolls"/>
    <property type="match status" value="1"/>
</dbReference>
<dbReference type="CDD" id="cd07010">
    <property type="entry name" value="cupin_PMI_type_I_N_bac"/>
    <property type="match status" value="1"/>
</dbReference>
<keyword evidence="1" id="KW-0479">Metal-binding</keyword>
<protein>
    <submittedName>
        <fullName evidence="3">Class I mannose-6-phosphate isomerase</fullName>
    </submittedName>
</protein>
<proteinExistence type="predicted"/>
<keyword evidence="3" id="KW-0413">Isomerase</keyword>
<dbReference type="PANTHER" id="PTHR42742">
    <property type="entry name" value="TRANSCRIPTIONAL REPRESSOR MPRA"/>
    <property type="match status" value="1"/>
</dbReference>
<name>A0ABP3UL48_9CLOT</name>
<dbReference type="InterPro" id="IPR011051">
    <property type="entry name" value="RmlC_Cupin_sf"/>
</dbReference>
<keyword evidence="2" id="KW-0862">Zinc</keyword>
<evidence type="ECO:0000313" key="3">
    <source>
        <dbReference type="EMBL" id="GAA0737606.1"/>
    </source>
</evidence>
<dbReference type="RefSeq" id="WP_343760248.1">
    <property type="nucleotide sequence ID" value="NZ_BAAACG010000008.1"/>
</dbReference>
<reference evidence="4" key="1">
    <citation type="journal article" date="2019" name="Int. J. Syst. Evol. Microbiol.">
        <title>The Global Catalogue of Microorganisms (GCM) 10K type strain sequencing project: providing services to taxonomists for standard genome sequencing and annotation.</title>
        <authorList>
            <consortium name="The Broad Institute Genomics Platform"/>
            <consortium name="The Broad Institute Genome Sequencing Center for Infectious Disease"/>
            <person name="Wu L."/>
            <person name="Ma J."/>
        </authorList>
    </citation>
    <scope>NUCLEOTIDE SEQUENCE [LARGE SCALE GENOMIC DNA]</scope>
    <source>
        <strain evidence="4">JCM 1407</strain>
    </source>
</reference>
<dbReference type="PANTHER" id="PTHR42742:SF3">
    <property type="entry name" value="FRUCTOKINASE"/>
    <property type="match status" value="1"/>
</dbReference>
<dbReference type="PIRSF" id="PIRSF026713">
    <property type="entry name" value="PMI_Firm_long_prd"/>
    <property type="match status" value="1"/>
</dbReference>
<organism evidence="3 4">
    <name type="scientific">Clostridium oceanicum</name>
    <dbReference type="NCBI Taxonomy" id="1543"/>
    <lineage>
        <taxon>Bacteria</taxon>
        <taxon>Bacillati</taxon>
        <taxon>Bacillota</taxon>
        <taxon>Clostridia</taxon>
        <taxon>Eubacteriales</taxon>
        <taxon>Clostridiaceae</taxon>
        <taxon>Clostridium</taxon>
    </lineage>
</organism>
<dbReference type="Proteomes" id="UP001501510">
    <property type="component" value="Unassembled WGS sequence"/>
</dbReference>
<dbReference type="EMBL" id="BAAACG010000008">
    <property type="protein sequence ID" value="GAA0737606.1"/>
    <property type="molecule type" value="Genomic_DNA"/>
</dbReference>
<accession>A0ABP3UL48</accession>
<dbReference type="SUPFAM" id="SSF51182">
    <property type="entry name" value="RmlC-like cupins"/>
    <property type="match status" value="1"/>
</dbReference>
<comment type="caution">
    <text evidence="3">The sequence shown here is derived from an EMBL/GenBank/DDBJ whole genome shotgun (WGS) entry which is preliminary data.</text>
</comment>
<evidence type="ECO:0000256" key="2">
    <source>
        <dbReference type="ARBA" id="ARBA00022833"/>
    </source>
</evidence>
<evidence type="ECO:0000256" key="1">
    <source>
        <dbReference type="ARBA" id="ARBA00022723"/>
    </source>
</evidence>
<evidence type="ECO:0000313" key="4">
    <source>
        <dbReference type="Proteomes" id="UP001501510"/>
    </source>
</evidence>
<keyword evidence="4" id="KW-1185">Reference proteome</keyword>
<dbReference type="GO" id="GO:0016853">
    <property type="term" value="F:isomerase activity"/>
    <property type="evidence" value="ECO:0007669"/>
    <property type="project" value="UniProtKB-KW"/>
</dbReference>
<dbReference type="InterPro" id="IPR051804">
    <property type="entry name" value="Carb_Metab_Reg_Kinase/Isom"/>
</dbReference>
<dbReference type="InterPro" id="IPR016847">
    <property type="entry name" value="Man6P_Isoase_Firm_lng_prd"/>
</dbReference>
<dbReference type="InterPro" id="IPR014710">
    <property type="entry name" value="RmlC-like_jellyroll"/>
</dbReference>
<sequence length="585" mass="68523">MNYKNRVSNYDKYPEVKVKGFEEKAWEGYETIIKEIKNNISKDKYIITLDCYPGVRDEEVLKEFTEKLNPSLIIKSEEIFYDGKKITDLIRKNLTDDRVFGIMYYGEMEDFIDEKQLKKTKEKLESIEEGLILVYGVGASNITKGDTLIYLDLARWEIQKRFARKELGNFKLENFEEDILRRYKRGFFIEWRIADRHKKRLYDCIDYLLDTNVYDNPKMVTGNGFREGLIETSKRPFRIVPYFAPGVWGGQWMKKVCDLDKNEENFAWCFDGVPEENSLYLRYGDVKIEVPSLDVVLYRPKELLGEKVYARFGAEFPIRFDFLDTIEGGNLSLQVHPVTEYIQEKFGVHYTQDESYYILDAKDDACVYLGIKEGVNKQEMLQDLKSAEKGEIIFDAEKYVNKFPAKKHDHFLIPAGTIHCSGKNSMVLEISATPYIFTFKLWDWGRVGLDGIPRPIHLEHGKNVIQWDRTTEWVKNNLVNRIELIKNNEKVREEKTGLHELEFIETRRFWFEQKTLLNTNNVVNVLNLIEGEEAIVESPDESFEPFIVHYAETFIIPASVSTYTIRPTELSEGEKIGIIKAYVRS</sequence>